<dbReference type="PROSITE" id="PS00503">
    <property type="entry name" value="PECTINESTERASE_2"/>
    <property type="match status" value="1"/>
</dbReference>
<evidence type="ECO:0000256" key="8">
    <source>
        <dbReference type="ARBA" id="ARBA00022801"/>
    </source>
</evidence>
<keyword evidence="15" id="KW-0472">Membrane</keyword>
<dbReference type="Gene3D" id="1.20.140.40">
    <property type="entry name" value="Invertase/pectin methylesterase inhibitor family protein"/>
    <property type="match status" value="1"/>
</dbReference>
<organism evidence="17 18">
    <name type="scientific">Buddleja alternifolia</name>
    <dbReference type="NCBI Taxonomy" id="168488"/>
    <lineage>
        <taxon>Eukaryota</taxon>
        <taxon>Viridiplantae</taxon>
        <taxon>Streptophyta</taxon>
        <taxon>Embryophyta</taxon>
        <taxon>Tracheophyta</taxon>
        <taxon>Spermatophyta</taxon>
        <taxon>Magnoliopsida</taxon>
        <taxon>eudicotyledons</taxon>
        <taxon>Gunneridae</taxon>
        <taxon>Pentapetalae</taxon>
        <taxon>asterids</taxon>
        <taxon>lamiids</taxon>
        <taxon>Lamiales</taxon>
        <taxon>Scrophulariaceae</taxon>
        <taxon>Buddlejeae</taxon>
        <taxon>Buddleja</taxon>
    </lineage>
</organism>
<evidence type="ECO:0000256" key="2">
    <source>
        <dbReference type="ARBA" id="ARBA00005184"/>
    </source>
</evidence>
<comment type="similarity">
    <text evidence="3">In the N-terminal section; belongs to the PMEI family.</text>
</comment>
<dbReference type="InterPro" id="IPR012334">
    <property type="entry name" value="Pectin_lyas_fold"/>
</dbReference>
<evidence type="ECO:0000256" key="14">
    <source>
        <dbReference type="SAM" id="MobiDB-lite"/>
    </source>
</evidence>
<dbReference type="FunFam" id="2.160.20.10:FF:000001">
    <property type="entry name" value="Pectinesterase"/>
    <property type="match status" value="1"/>
</dbReference>
<comment type="subcellular location">
    <subcellularLocation>
        <location evidence="1">Secreted</location>
        <location evidence="1">Cell wall</location>
    </subcellularLocation>
</comment>
<dbReference type="Proteomes" id="UP000826271">
    <property type="component" value="Unassembled WGS sequence"/>
</dbReference>
<feature type="active site" evidence="12">
    <location>
        <position position="430"/>
    </location>
</feature>
<dbReference type="InterPro" id="IPR011050">
    <property type="entry name" value="Pectin_lyase_fold/virulence"/>
</dbReference>
<evidence type="ECO:0000259" key="16">
    <source>
        <dbReference type="SMART" id="SM00856"/>
    </source>
</evidence>
<dbReference type="GO" id="GO:0045490">
    <property type="term" value="P:pectin catabolic process"/>
    <property type="evidence" value="ECO:0007669"/>
    <property type="project" value="UniProtKB-UniRule"/>
</dbReference>
<evidence type="ECO:0000256" key="15">
    <source>
        <dbReference type="SAM" id="Phobius"/>
    </source>
</evidence>
<feature type="compositionally biased region" description="Polar residues" evidence="14">
    <location>
        <begin position="16"/>
        <end position="28"/>
    </location>
</feature>
<dbReference type="Gene3D" id="2.160.20.10">
    <property type="entry name" value="Single-stranded right-handed beta-helix, Pectin lyase-like"/>
    <property type="match status" value="1"/>
</dbReference>
<comment type="pathway">
    <text evidence="2 13">Glycan metabolism; pectin degradation; 2-dehydro-3-deoxy-D-gluconate from pectin: step 1/5.</text>
</comment>
<feature type="transmembrane region" description="Helical" evidence="15">
    <location>
        <begin position="39"/>
        <end position="61"/>
    </location>
</feature>
<evidence type="ECO:0000256" key="3">
    <source>
        <dbReference type="ARBA" id="ARBA00006027"/>
    </source>
</evidence>
<dbReference type="InterPro" id="IPR035513">
    <property type="entry name" value="Invertase/methylesterase_inhib"/>
</dbReference>
<dbReference type="InterPro" id="IPR006501">
    <property type="entry name" value="Pectinesterase_inhib_dom"/>
</dbReference>
<evidence type="ECO:0000256" key="11">
    <source>
        <dbReference type="ARBA" id="ARBA00047928"/>
    </source>
</evidence>
<keyword evidence="10" id="KW-0961">Cell wall biogenesis/degradation</keyword>
<feature type="domain" description="Pectinesterase inhibitor" evidence="16">
    <location>
        <begin position="77"/>
        <end position="225"/>
    </location>
</feature>
<comment type="caution">
    <text evidence="17">The sequence shown here is derived from an EMBL/GenBank/DDBJ whole genome shotgun (WGS) entry which is preliminary data.</text>
</comment>
<keyword evidence="18" id="KW-1185">Reference proteome</keyword>
<dbReference type="EC" id="3.1.1.11" evidence="5 13"/>
<dbReference type="GO" id="GO:0004857">
    <property type="term" value="F:enzyme inhibitor activity"/>
    <property type="evidence" value="ECO:0007669"/>
    <property type="project" value="InterPro"/>
</dbReference>
<dbReference type="Pfam" id="PF01095">
    <property type="entry name" value="Pectinesterase"/>
    <property type="match status" value="1"/>
</dbReference>
<dbReference type="GO" id="GO:0030599">
    <property type="term" value="F:pectinesterase activity"/>
    <property type="evidence" value="ECO:0007669"/>
    <property type="project" value="UniProtKB-UniRule"/>
</dbReference>
<keyword evidence="9 13" id="KW-0063">Aspartyl esterase</keyword>
<comment type="similarity">
    <text evidence="4">In the C-terminal section; belongs to the pectinesterase family.</text>
</comment>
<evidence type="ECO:0000256" key="7">
    <source>
        <dbReference type="ARBA" id="ARBA00022525"/>
    </source>
</evidence>
<keyword evidence="7" id="KW-0964">Secreted</keyword>
<keyword evidence="15" id="KW-0812">Transmembrane</keyword>
<keyword evidence="8 13" id="KW-0378">Hydrolase</keyword>
<dbReference type="EMBL" id="WHWC01000001">
    <property type="protein sequence ID" value="KAG8390417.1"/>
    <property type="molecule type" value="Genomic_DNA"/>
</dbReference>
<evidence type="ECO:0000256" key="5">
    <source>
        <dbReference type="ARBA" id="ARBA00013229"/>
    </source>
</evidence>
<dbReference type="GO" id="GO:0042545">
    <property type="term" value="P:cell wall modification"/>
    <property type="evidence" value="ECO:0007669"/>
    <property type="project" value="UniProtKB-UniRule"/>
</dbReference>
<dbReference type="InterPro" id="IPR033131">
    <property type="entry name" value="Pectinesterase_Asp_AS"/>
</dbReference>
<accession>A0AAV6YBD6</accession>
<evidence type="ECO:0000256" key="6">
    <source>
        <dbReference type="ARBA" id="ARBA00022512"/>
    </source>
</evidence>
<dbReference type="SUPFAM" id="SSF101148">
    <property type="entry name" value="Plant invertase/pectin methylesterase inhibitor"/>
    <property type="match status" value="1"/>
</dbReference>
<comment type="catalytic activity">
    <reaction evidence="11 13">
        <text>[(1-&gt;4)-alpha-D-galacturonosyl methyl ester](n) + n H2O = [(1-&gt;4)-alpha-D-galacturonosyl](n) + n methanol + n H(+)</text>
        <dbReference type="Rhea" id="RHEA:22380"/>
        <dbReference type="Rhea" id="RHEA-COMP:14570"/>
        <dbReference type="Rhea" id="RHEA-COMP:14573"/>
        <dbReference type="ChEBI" id="CHEBI:15377"/>
        <dbReference type="ChEBI" id="CHEBI:15378"/>
        <dbReference type="ChEBI" id="CHEBI:17790"/>
        <dbReference type="ChEBI" id="CHEBI:140522"/>
        <dbReference type="ChEBI" id="CHEBI:140523"/>
        <dbReference type="EC" id="3.1.1.11"/>
    </reaction>
</comment>
<dbReference type="SMART" id="SM00856">
    <property type="entry name" value="PMEI"/>
    <property type="match status" value="1"/>
</dbReference>
<dbReference type="NCBIfam" id="TIGR01614">
    <property type="entry name" value="PME_inhib"/>
    <property type="match status" value="1"/>
</dbReference>
<evidence type="ECO:0000256" key="1">
    <source>
        <dbReference type="ARBA" id="ARBA00004191"/>
    </source>
</evidence>
<dbReference type="SUPFAM" id="SSF51126">
    <property type="entry name" value="Pectin lyase-like"/>
    <property type="match status" value="1"/>
</dbReference>
<evidence type="ECO:0000256" key="12">
    <source>
        <dbReference type="PROSITE-ProRule" id="PRU10040"/>
    </source>
</evidence>
<gene>
    <name evidence="17" type="ORF">BUALT_Bualt01G0081100</name>
</gene>
<keyword evidence="6" id="KW-0134">Cell wall</keyword>
<dbReference type="AlphaFoldDB" id="A0AAV6YBD6"/>
<protein>
    <recommendedName>
        <fullName evidence="5 13">Pectinesterase</fullName>
        <ecNumber evidence="5 13">3.1.1.11</ecNumber>
    </recommendedName>
</protein>
<evidence type="ECO:0000256" key="13">
    <source>
        <dbReference type="RuleBase" id="RU000589"/>
    </source>
</evidence>
<name>A0AAV6YBD6_9LAMI</name>
<evidence type="ECO:0000256" key="10">
    <source>
        <dbReference type="ARBA" id="ARBA00023316"/>
    </source>
</evidence>
<feature type="compositionally biased region" description="Basic and acidic residues" evidence="14">
    <location>
        <begin position="1"/>
        <end position="13"/>
    </location>
</feature>
<feature type="region of interest" description="Disordered" evidence="14">
    <location>
        <begin position="1"/>
        <end position="31"/>
    </location>
</feature>
<dbReference type="CDD" id="cd15798">
    <property type="entry name" value="PMEI-like_3"/>
    <property type="match status" value="1"/>
</dbReference>
<evidence type="ECO:0000313" key="18">
    <source>
        <dbReference type="Proteomes" id="UP000826271"/>
    </source>
</evidence>
<reference evidence="17" key="1">
    <citation type="submission" date="2019-10" db="EMBL/GenBank/DDBJ databases">
        <authorList>
            <person name="Zhang R."/>
            <person name="Pan Y."/>
            <person name="Wang J."/>
            <person name="Ma R."/>
            <person name="Yu S."/>
        </authorList>
    </citation>
    <scope>NUCLEOTIDE SEQUENCE</scope>
    <source>
        <strain evidence="17">LA-IB0</strain>
        <tissue evidence="17">Leaf</tissue>
    </source>
</reference>
<dbReference type="Pfam" id="PF04043">
    <property type="entry name" value="PMEI"/>
    <property type="match status" value="1"/>
</dbReference>
<dbReference type="PANTHER" id="PTHR31707">
    <property type="entry name" value="PECTINESTERASE"/>
    <property type="match status" value="1"/>
</dbReference>
<sequence>MEPKAMEYGRLGKPDPNTSSTRSLTPEPNQKPKISKHKLLLILAAIIIASAAASAAVVAILKNKSNSGDATSHHNPQPSQAMSRACSRTRYPTLCVNSLLDFPGALAASDKDLIHISVNVTLHKFDRALYSASDFTNLVMDRHVRSAYADCLELLDHSVDLLSRSLAAAVDGGAPAVDVLTWLSAALTNQDTCTEGFDDLNGVVKDQMSEKLQNLSEHVSNSLAIYATGENDGDLDVPIQNRRRMRRLLSDGTVHEHFPTWLSRRERLLLDMPISAINADIIVSKDGTGTYKTIAAAIKKAPENSVRRFIIYVRAGKYEEQNLKVGRKKTNIMFIGDGKGKTVISGGKSIQDKITTFHTASFAATGAGFIARDMTFENSAGPSKHQAVALRIGADHAVVYKCAILGYQDTLYTHSQRQFYRECDIYGTVDFIFGNAAVVFQNCSIHVRKPMQLQKNTITAQGRKDPNQNTGISIHASRIVAEPDLEAAKDAYPTYLGRPWKAYSRTVYMLSYMGDHINPRGWLEWNETFAFDTLYYGEYMNYGPGGGVKERVKWPGYRVITSEVEAKRFTVAQFIHGSSWLPSTGVAFLAGLST</sequence>
<evidence type="ECO:0000256" key="4">
    <source>
        <dbReference type="ARBA" id="ARBA00007786"/>
    </source>
</evidence>
<dbReference type="InterPro" id="IPR000070">
    <property type="entry name" value="Pectinesterase_cat"/>
</dbReference>
<keyword evidence="15" id="KW-1133">Transmembrane helix</keyword>
<proteinExistence type="inferred from homology"/>
<evidence type="ECO:0000313" key="17">
    <source>
        <dbReference type="EMBL" id="KAG8390417.1"/>
    </source>
</evidence>
<evidence type="ECO:0000256" key="9">
    <source>
        <dbReference type="ARBA" id="ARBA00023085"/>
    </source>
</evidence>